<keyword evidence="19" id="KW-1185">Reference proteome</keyword>
<evidence type="ECO:0000256" key="16">
    <source>
        <dbReference type="SAM" id="Phobius"/>
    </source>
</evidence>
<dbReference type="GeneTree" id="ENSGT00940000161667"/>
<comment type="function">
    <text evidence="13">Through its N-linked glycans ensures anchoring of secretory IgA (sIgA) molecules to mucus lining the epithelial surface to neutralize extracellular pathogens. On its own (free form) may act as a non-specific microbial scavenger to prevent pathogen interaction with epithelial cells.</text>
</comment>
<dbReference type="PANTHER" id="PTHR11860">
    <property type="entry name" value="POLYMERIC-IMMUNOGLOBULIN RECEPTOR"/>
    <property type="match status" value="1"/>
</dbReference>
<dbReference type="CDD" id="cd05716">
    <property type="entry name" value="IgV_pIgR_like"/>
    <property type="match status" value="3"/>
</dbReference>
<evidence type="ECO:0000256" key="6">
    <source>
        <dbReference type="ARBA" id="ARBA00022729"/>
    </source>
</evidence>
<keyword evidence="6" id="KW-0732">Signal</keyword>
<dbReference type="Gene3D" id="2.60.40.10">
    <property type="entry name" value="Immunoglobulins"/>
    <property type="match status" value="4"/>
</dbReference>
<dbReference type="GO" id="GO:0007173">
    <property type="term" value="P:epidermal growth factor receptor signaling pathway"/>
    <property type="evidence" value="ECO:0007669"/>
    <property type="project" value="Ensembl"/>
</dbReference>
<dbReference type="InterPro" id="IPR050671">
    <property type="entry name" value="CD300_family_receptors"/>
</dbReference>
<dbReference type="Pfam" id="PF07686">
    <property type="entry name" value="V-set"/>
    <property type="match status" value="3"/>
</dbReference>
<keyword evidence="10" id="KW-0325">Glycoprotein</keyword>
<comment type="subunit">
    <text evidence="14">Interacts (mainly via CDR1-like domain) with dimeric IgA. Interacts (mainly via CDR2-like domain) with pentameric IgM.</text>
</comment>
<evidence type="ECO:0000256" key="8">
    <source>
        <dbReference type="ARBA" id="ARBA00023136"/>
    </source>
</evidence>
<sequence length="666" mass="75329">MIILLMFVYKFHVRDLDSIFGPREVTGLLKGSVTVKCFYPHTTVNRHSRKYWCKESTRQCSTIVSSNGYVDRKYDGRASITDFPENGIFLIEISNLEKRDMGTYKCGIGLNDKGLSFRVKLDVSEGKHYIFNITLFSNIHILFKMVQIVPRFVKKIKNILNEFCWINFSYMELFLERKGKLAQSWLVCIDGFPLGMSGQFYLLFFPRCDKRNIVNTDSVMPEEAELFYVEKGGSVTMTCDFGEQYEDYTKYLCKMTKTDCLTVFDTRGNIHPSYKGRVLLSYLDVLGSFNVMMTNLQKGDSGLNPHTAKSVVCILYTLMPLAFVSGALVPKGQPVLNGVQGGSVSVECHYDPKGNASMKYLCKWREHGCKQLINSLGYVIDSHEGRITMFDNEENGTFTVILNQLKDDDAGYYWCMTDGNQERKSTTELKIVEGKPSLVVENEIQAIAGSPLTLSCSYPCAYEKYEKYWCKWKNTECKSLNLPDQNQTGLVVNCDKGRRILSLNFDQVTPTDQGWYWCGVKHGEHYGETAAVDLQVQAGDVGDSKNSTVLLSTLIPIGVVFLLLVAVGFVMKFRLFQHSDLVSVGSYRTNISMTDFENARQYGAKDNVCMEGAQETRIGKMDGKQLFDCINKNSILPFTLAASSLQEAMWHLNKILLLTLAVSHQA</sequence>
<evidence type="ECO:0000256" key="4">
    <source>
        <dbReference type="ARBA" id="ARBA00022525"/>
    </source>
</evidence>
<comment type="subcellular location">
    <subcellularLocation>
        <location evidence="1">Cell membrane</location>
        <topology evidence="1">Single-pass type I membrane protein</topology>
    </subcellularLocation>
    <subcellularLocation>
        <location evidence="2">Secreted</location>
    </subcellularLocation>
</comment>
<dbReference type="GO" id="GO:0005886">
    <property type="term" value="C:plasma membrane"/>
    <property type="evidence" value="ECO:0007669"/>
    <property type="project" value="UniProtKB-SubCell"/>
</dbReference>
<dbReference type="GO" id="GO:0071751">
    <property type="term" value="C:secretory IgA immunoglobulin complex"/>
    <property type="evidence" value="ECO:0007669"/>
    <property type="project" value="Ensembl"/>
</dbReference>
<keyword evidence="7 16" id="KW-1133">Transmembrane helix</keyword>
<dbReference type="SUPFAM" id="SSF48726">
    <property type="entry name" value="Immunoglobulin"/>
    <property type="match status" value="4"/>
</dbReference>
<dbReference type="OMA" id="IKCYYPA"/>
<dbReference type="SMART" id="SM00409">
    <property type="entry name" value="IG"/>
    <property type="match status" value="3"/>
</dbReference>
<keyword evidence="8 16" id="KW-0472">Membrane</keyword>
<feature type="domain" description="Ig-like" evidence="17">
    <location>
        <begin position="436"/>
        <end position="535"/>
    </location>
</feature>
<dbReference type="PROSITE" id="PS50835">
    <property type="entry name" value="IG_LIKE"/>
    <property type="match status" value="2"/>
</dbReference>
<dbReference type="InterPro" id="IPR007110">
    <property type="entry name" value="Ig-like_dom"/>
</dbReference>
<evidence type="ECO:0000256" key="9">
    <source>
        <dbReference type="ARBA" id="ARBA00023157"/>
    </source>
</evidence>
<dbReference type="GO" id="GO:0001792">
    <property type="term" value="F:polymeric immunoglobulin receptor activity"/>
    <property type="evidence" value="ECO:0007669"/>
    <property type="project" value="Ensembl"/>
</dbReference>
<evidence type="ECO:0000256" key="7">
    <source>
        <dbReference type="ARBA" id="ARBA00022989"/>
    </source>
</evidence>
<evidence type="ECO:0000256" key="11">
    <source>
        <dbReference type="ARBA" id="ARBA00023319"/>
    </source>
</evidence>
<evidence type="ECO:0000256" key="3">
    <source>
        <dbReference type="ARBA" id="ARBA00022475"/>
    </source>
</evidence>
<accession>A0A8D0BNR4</accession>
<evidence type="ECO:0000256" key="5">
    <source>
        <dbReference type="ARBA" id="ARBA00022692"/>
    </source>
</evidence>
<dbReference type="GO" id="GO:0001580">
    <property type="term" value="P:detection of chemical stimulus involved in sensory perception of bitter taste"/>
    <property type="evidence" value="ECO:0007669"/>
    <property type="project" value="Ensembl"/>
</dbReference>
<dbReference type="GO" id="GO:0002415">
    <property type="term" value="P:immunoglobulin transcytosis in epithelial cells mediated by polymeric immunoglobulin receptor"/>
    <property type="evidence" value="ECO:0007669"/>
    <property type="project" value="Ensembl"/>
</dbReference>
<evidence type="ECO:0000256" key="1">
    <source>
        <dbReference type="ARBA" id="ARBA00004251"/>
    </source>
</evidence>
<dbReference type="GO" id="GO:0001790">
    <property type="term" value="F:polymeric immunoglobulin binding"/>
    <property type="evidence" value="ECO:0007669"/>
    <property type="project" value="Ensembl"/>
</dbReference>
<dbReference type="Ensembl" id="ENSSMRT00000012862.1">
    <property type="protein sequence ID" value="ENSSMRP00000011050.1"/>
    <property type="gene ID" value="ENSSMRG00000008700.1"/>
</dbReference>
<organism evidence="18 19">
    <name type="scientific">Salvator merianae</name>
    <name type="common">Argentine black and white tegu</name>
    <name type="synonym">Tupinambis merianae</name>
    <dbReference type="NCBI Taxonomy" id="96440"/>
    <lineage>
        <taxon>Eukaryota</taxon>
        <taxon>Metazoa</taxon>
        <taxon>Chordata</taxon>
        <taxon>Craniata</taxon>
        <taxon>Vertebrata</taxon>
        <taxon>Euteleostomi</taxon>
        <taxon>Lepidosauria</taxon>
        <taxon>Squamata</taxon>
        <taxon>Bifurcata</taxon>
        <taxon>Unidentata</taxon>
        <taxon>Episquamata</taxon>
        <taxon>Laterata</taxon>
        <taxon>Teiioidea</taxon>
        <taxon>Teiidae</taxon>
        <taxon>Salvator</taxon>
    </lineage>
</organism>
<evidence type="ECO:0000256" key="13">
    <source>
        <dbReference type="ARBA" id="ARBA00049604"/>
    </source>
</evidence>
<feature type="transmembrane region" description="Helical" evidence="16">
    <location>
        <begin position="549"/>
        <end position="571"/>
    </location>
</feature>
<reference evidence="18" key="1">
    <citation type="submission" date="2025-08" db="UniProtKB">
        <authorList>
            <consortium name="Ensembl"/>
        </authorList>
    </citation>
    <scope>IDENTIFICATION</scope>
</reference>
<dbReference type="InterPro" id="IPR036179">
    <property type="entry name" value="Ig-like_dom_sf"/>
</dbReference>
<keyword evidence="4" id="KW-0964">Secreted</keyword>
<dbReference type="GO" id="GO:0043113">
    <property type="term" value="P:receptor clustering"/>
    <property type="evidence" value="ECO:0007669"/>
    <property type="project" value="Ensembl"/>
</dbReference>
<dbReference type="InterPro" id="IPR013106">
    <property type="entry name" value="Ig_V-set"/>
</dbReference>
<evidence type="ECO:0000313" key="19">
    <source>
        <dbReference type="Proteomes" id="UP000694421"/>
    </source>
</evidence>
<dbReference type="Proteomes" id="UP000694421">
    <property type="component" value="Unplaced"/>
</dbReference>
<dbReference type="SMART" id="SM00406">
    <property type="entry name" value="IGv"/>
    <property type="match status" value="2"/>
</dbReference>
<keyword evidence="5 16" id="KW-0812">Transmembrane</keyword>
<evidence type="ECO:0000256" key="15">
    <source>
        <dbReference type="ARBA" id="ARBA00049745"/>
    </source>
</evidence>
<keyword evidence="11" id="KW-0393">Immunoglobulin domain</keyword>
<name>A0A8D0BNR4_SALMN</name>
<feature type="domain" description="Ig-like" evidence="17">
    <location>
        <begin position="330"/>
        <end position="427"/>
    </location>
</feature>
<evidence type="ECO:0000256" key="10">
    <source>
        <dbReference type="ARBA" id="ARBA00023180"/>
    </source>
</evidence>
<dbReference type="InterPro" id="IPR003599">
    <property type="entry name" value="Ig_sub"/>
</dbReference>
<evidence type="ECO:0000256" key="14">
    <source>
        <dbReference type="ARBA" id="ARBA00049678"/>
    </source>
</evidence>
<evidence type="ECO:0000259" key="17">
    <source>
        <dbReference type="PROSITE" id="PS50835"/>
    </source>
</evidence>
<protein>
    <recommendedName>
        <fullName evidence="15">Polymeric immunoglobulin receptor</fullName>
    </recommendedName>
</protein>
<reference evidence="18" key="2">
    <citation type="submission" date="2025-09" db="UniProtKB">
        <authorList>
            <consortium name="Ensembl"/>
        </authorList>
    </citation>
    <scope>IDENTIFICATION</scope>
</reference>
<keyword evidence="3" id="KW-1003">Cell membrane</keyword>
<comment type="function">
    <text evidence="12">Mediates selective transcytosis of polymeric IgA and IgM across mucosal epithelial cells. Binds polymeric IgA and IgM at the basolateral surface of epithelial cells. The complex is then transported across the cell to be secreted at the apical surface. During this process, a cleavage occurs that separates the extracellular (known as the secretory component) from the transmembrane segment.</text>
</comment>
<evidence type="ECO:0000256" key="12">
    <source>
        <dbReference type="ARBA" id="ARBA00049599"/>
    </source>
</evidence>
<dbReference type="PANTHER" id="PTHR11860:SF82">
    <property type="entry name" value="POLYMERIC IMMUNOGLOBULIN RECEPTOR"/>
    <property type="match status" value="1"/>
</dbReference>
<evidence type="ECO:0000256" key="2">
    <source>
        <dbReference type="ARBA" id="ARBA00004613"/>
    </source>
</evidence>
<proteinExistence type="predicted"/>
<dbReference type="AlphaFoldDB" id="A0A8D0BNR4"/>
<dbReference type="GO" id="GO:0043235">
    <property type="term" value="C:receptor complex"/>
    <property type="evidence" value="ECO:0007669"/>
    <property type="project" value="Ensembl"/>
</dbReference>
<dbReference type="InterPro" id="IPR013783">
    <property type="entry name" value="Ig-like_fold"/>
</dbReference>
<evidence type="ECO:0000313" key="18">
    <source>
        <dbReference type="Ensembl" id="ENSSMRP00000011050.1"/>
    </source>
</evidence>
<keyword evidence="9" id="KW-1015">Disulfide bond</keyword>